<gene>
    <name evidence="11" type="ORF">MCOR_18396</name>
</gene>
<keyword evidence="6 8" id="KW-0788">Thiol protease</keyword>
<dbReference type="GO" id="GO:0071108">
    <property type="term" value="P:protein K48-linked deubiquitination"/>
    <property type="evidence" value="ECO:0007669"/>
    <property type="project" value="InterPro"/>
</dbReference>
<feature type="compositionally biased region" description="Basic and acidic residues" evidence="9">
    <location>
        <begin position="316"/>
        <end position="327"/>
    </location>
</feature>
<evidence type="ECO:0000256" key="8">
    <source>
        <dbReference type="RuleBase" id="RU367088"/>
    </source>
</evidence>
<evidence type="ECO:0000256" key="9">
    <source>
        <dbReference type="SAM" id="MobiDB-lite"/>
    </source>
</evidence>
<dbReference type="PANTHER" id="PTHR12473:SF8">
    <property type="entry name" value="UBIQUITIN CARBOXYL-TERMINAL HYDROLASE MINDY-4-RELATED"/>
    <property type="match status" value="1"/>
</dbReference>
<protein>
    <recommendedName>
        <fullName evidence="8">Ubiquitin carboxyl-terminal hydrolase MINDY</fullName>
        <ecNumber evidence="8">3.4.19.12</ecNumber>
    </recommendedName>
</protein>
<dbReference type="EC" id="3.4.19.12" evidence="8"/>
<comment type="function">
    <text evidence="8">Hydrolase that can remove 'Lys-48'-linked conjugated ubiquitin from proteins.</text>
</comment>
<keyword evidence="4 8" id="KW-0833">Ubl conjugation pathway</keyword>
<evidence type="ECO:0000313" key="11">
    <source>
        <dbReference type="EMBL" id="CAC5382580.1"/>
    </source>
</evidence>
<dbReference type="GO" id="GO:1990380">
    <property type="term" value="F:K48-linked deubiquitinase activity"/>
    <property type="evidence" value="ECO:0007669"/>
    <property type="project" value="UniProtKB-UniRule"/>
</dbReference>
<dbReference type="InterPro" id="IPR059022">
    <property type="entry name" value="MINDY4_N"/>
</dbReference>
<feature type="region of interest" description="Disordered" evidence="9">
    <location>
        <begin position="89"/>
        <end position="142"/>
    </location>
</feature>
<sequence length="754" mass="83969">MAKAANMGKEHIECMASSIVREYLSRKGLKNTLQVMDEEMPRTEGAISNRQSLMKELHIERLMKRNKERDDPFRAMLEIIIASFVENGVSQPKSESRPSTAQRTKPPDILDISPAADRPTSPAEQRQNRVSSQSAKKNTTVKSGDLLIEDDVESHTVLGDGKAGLLDTPIVTEIDPPHRTQTRPRSAKVKNIGGPITSNLDTLGKGRNFHKPRPLSSSGRGGKKLDLSDLNSGPDIIKSNKLSSDLNNESLTVKKMVPESKKENPRMIHVSSEPIIENIDNLIKKERKSSIQDILEVDASESRPKSSVSRPKSNRRQQEKEPVHYSIEDSSILQRPPTRGVLERTSSSSSLKSAKSSTSKVGDVEFGDVDDLDNELADLQLGPAMPSSRPIQNLTDARPIILQTAINLKTVVFGSANQNFNDEWRYQSFTFCDIPKLQYGLVQKKGGSCGVMAAIQATVLQTLLFKDGRIPLSRFGEPTSMERSTALAIALSKIFWRCGEFKTAVVVMPSGKSQFQGSSNKYKYDDFTETLMINHFKTYEDLQGFVLQNIRQFECDGTGGAILCLYSAVLSRYIDLVKSDMDEPTGKLMGAHGYCTQDLVNLLLTGKAVSNVFNDVMELESGDGSPPMVLKGISGRSDVGLLSLFEHYRSCQVGTFYKTPKFPIWVVCSESHFSVLFSINKDLVNDWKAEKRFDLYYYDGLARQQEVIKLSICTTDRSYKPPTGEEELVPPIDHCIRTKWTDAQIDWNGTEPLL</sequence>
<dbReference type="InterPro" id="IPR039785">
    <property type="entry name" value="MINY3/4"/>
</dbReference>
<dbReference type="Pfam" id="PF13898">
    <property type="entry name" value="MINDY-3_4_CD"/>
    <property type="match status" value="1"/>
</dbReference>
<dbReference type="InterPro" id="IPR025257">
    <property type="entry name" value="MINDY-3/4_CD"/>
</dbReference>
<evidence type="ECO:0000256" key="7">
    <source>
        <dbReference type="ARBA" id="ARBA00037630"/>
    </source>
</evidence>
<evidence type="ECO:0000313" key="12">
    <source>
        <dbReference type="Proteomes" id="UP000507470"/>
    </source>
</evidence>
<dbReference type="Proteomes" id="UP000507470">
    <property type="component" value="Unassembled WGS sequence"/>
</dbReference>
<feature type="region of interest" description="Disordered" evidence="9">
    <location>
        <begin position="294"/>
        <end position="366"/>
    </location>
</feature>
<feature type="domain" description="Deubiquitinating enzyme MINDY-3/4 conserved" evidence="10">
    <location>
        <begin position="409"/>
        <end position="749"/>
    </location>
</feature>
<dbReference type="PANTHER" id="PTHR12473">
    <property type="entry name" value="UBIQUITIN CARBOXYL-TERMINAL HYDROLASE MINDY-4-RELATED"/>
    <property type="match status" value="1"/>
</dbReference>
<evidence type="ECO:0000256" key="3">
    <source>
        <dbReference type="ARBA" id="ARBA00022670"/>
    </source>
</evidence>
<dbReference type="GO" id="GO:0004843">
    <property type="term" value="F:cysteine-type deubiquitinase activity"/>
    <property type="evidence" value="ECO:0007669"/>
    <property type="project" value="UniProtKB-UniRule"/>
</dbReference>
<feature type="compositionally biased region" description="Low complexity" evidence="9">
    <location>
        <begin position="346"/>
        <end position="360"/>
    </location>
</feature>
<dbReference type="EMBL" id="CACVKT020003242">
    <property type="protein sequence ID" value="CAC5382580.1"/>
    <property type="molecule type" value="Genomic_DNA"/>
</dbReference>
<evidence type="ECO:0000256" key="5">
    <source>
        <dbReference type="ARBA" id="ARBA00022801"/>
    </source>
</evidence>
<comment type="function">
    <text evidence="7">Probable hydrolase that can remove 'Lys-48'-linked conjugated ubiquitin from proteins.</text>
</comment>
<feature type="compositionally biased region" description="Polar residues" evidence="9">
    <location>
        <begin position="122"/>
        <end position="142"/>
    </location>
</feature>
<feature type="compositionally biased region" description="Polar residues" evidence="9">
    <location>
        <begin position="89"/>
        <end position="103"/>
    </location>
</feature>
<evidence type="ECO:0000256" key="2">
    <source>
        <dbReference type="ARBA" id="ARBA00011074"/>
    </source>
</evidence>
<keyword evidence="3 8" id="KW-0645">Protease</keyword>
<accession>A0A6J8BHC8</accession>
<evidence type="ECO:0000256" key="6">
    <source>
        <dbReference type="ARBA" id="ARBA00022807"/>
    </source>
</evidence>
<organism evidence="11 12">
    <name type="scientific">Mytilus coruscus</name>
    <name type="common">Sea mussel</name>
    <dbReference type="NCBI Taxonomy" id="42192"/>
    <lineage>
        <taxon>Eukaryota</taxon>
        <taxon>Metazoa</taxon>
        <taxon>Spiralia</taxon>
        <taxon>Lophotrochozoa</taxon>
        <taxon>Mollusca</taxon>
        <taxon>Bivalvia</taxon>
        <taxon>Autobranchia</taxon>
        <taxon>Pteriomorphia</taxon>
        <taxon>Mytilida</taxon>
        <taxon>Mytiloidea</taxon>
        <taxon>Mytilidae</taxon>
        <taxon>Mytilinae</taxon>
        <taxon>Mytilus</taxon>
    </lineage>
</organism>
<dbReference type="SMART" id="SM01174">
    <property type="entry name" value="DUF4205"/>
    <property type="match status" value="1"/>
</dbReference>
<dbReference type="OrthoDB" id="10263628at2759"/>
<keyword evidence="12" id="KW-1185">Reference proteome</keyword>
<evidence type="ECO:0000256" key="4">
    <source>
        <dbReference type="ARBA" id="ARBA00022786"/>
    </source>
</evidence>
<reference evidence="11 12" key="1">
    <citation type="submission" date="2020-06" db="EMBL/GenBank/DDBJ databases">
        <authorList>
            <person name="Li R."/>
            <person name="Bekaert M."/>
        </authorList>
    </citation>
    <scope>NUCLEOTIDE SEQUENCE [LARGE SCALE GENOMIC DNA]</scope>
    <source>
        <strain evidence="12">wild</strain>
    </source>
</reference>
<dbReference type="GO" id="GO:0006508">
    <property type="term" value="P:proteolysis"/>
    <property type="evidence" value="ECO:0007669"/>
    <property type="project" value="UniProtKB-KW"/>
</dbReference>
<comment type="catalytic activity">
    <reaction evidence="1 8">
        <text>Thiol-dependent hydrolysis of ester, thioester, amide, peptide and isopeptide bonds formed by the C-terminal Gly of ubiquitin (a 76-residue protein attached to proteins as an intracellular targeting signal).</text>
        <dbReference type="EC" id="3.4.19.12"/>
    </reaction>
</comment>
<evidence type="ECO:0000259" key="10">
    <source>
        <dbReference type="SMART" id="SM01174"/>
    </source>
</evidence>
<proteinExistence type="inferred from homology"/>
<evidence type="ECO:0000256" key="1">
    <source>
        <dbReference type="ARBA" id="ARBA00000707"/>
    </source>
</evidence>
<comment type="similarity">
    <text evidence="2 8">Belongs to the MINDY deubiquitinase family. FAM188 subfamily.</text>
</comment>
<dbReference type="Pfam" id="PF26038">
    <property type="entry name" value="Dimer_MINDY4_N"/>
    <property type="match status" value="1"/>
</dbReference>
<name>A0A6J8BHC8_MYTCO</name>
<dbReference type="AlphaFoldDB" id="A0A6J8BHC8"/>
<keyword evidence="5 8" id="KW-0378">Hydrolase</keyword>
<feature type="region of interest" description="Disordered" evidence="9">
    <location>
        <begin position="173"/>
        <end position="242"/>
    </location>
</feature>